<gene>
    <name evidence="3" type="primary">LOC112046451</name>
</gene>
<evidence type="ECO:0000313" key="3">
    <source>
        <dbReference type="RefSeq" id="XP_023938840.2"/>
    </source>
</evidence>
<sequence length="221" mass="24585">MLRLSLKFLVVSGVLGFVSNEVLKTESRQPKIFTFNADSEDVEVGFDFSIPFLKIPIKKTLNAVGQFGFPGIGWPKINIDPSALILGGFLIVTTSIFAPLLHKATTLHHLDRSSRKAFENETDPNLYIAEKLLSKSRGCPERIACWSTQRTKNPEVIKALKHIMRNKLLSSMVNTTALEIATAKGRSGQNCELYIPCPIEEKNLPKIIDSLTVLTNFKTRG</sequence>
<dbReference type="OrthoDB" id="6436512at2759"/>
<dbReference type="AlphaFoldDB" id="A0A6J1MT77"/>
<feature type="signal peptide" evidence="1">
    <location>
        <begin position="1"/>
        <end position="16"/>
    </location>
</feature>
<evidence type="ECO:0000313" key="2">
    <source>
        <dbReference type="Proteomes" id="UP001652582"/>
    </source>
</evidence>
<keyword evidence="1" id="KW-0732">Signal</keyword>
<organism evidence="2 3">
    <name type="scientific">Bicyclus anynana</name>
    <name type="common">Squinting bush brown butterfly</name>
    <dbReference type="NCBI Taxonomy" id="110368"/>
    <lineage>
        <taxon>Eukaryota</taxon>
        <taxon>Metazoa</taxon>
        <taxon>Ecdysozoa</taxon>
        <taxon>Arthropoda</taxon>
        <taxon>Hexapoda</taxon>
        <taxon>Insecta</taxon>
        <taxon>Pterygota</taxon>
        <taxon>Neoptera</taxon>
        <taxon>Endopterygota</taxon>
        <taxon>Lepidoptera</taxon>
        <taxon>Glossata</taxon>
        <taxon>Ditrysia</taxon>
        <taxon>Papilionoidea</taxon>
        <taxon>Nymphalidae</taxon>
        <taxon>Satyrinae</taxon>
        <taxon>Satyrini</taxon>
        <taxon>Mycalesina</taxon>
        <taxon>Bicyclus</taxon>
    </lineage>
</organism>
<accession>A0A6J1MT77</accession>
<reference evidence="3" key="1">
    <citation type="submission" date="2025-08" db="UniProtKB">
        <authorList>
            <consortium name="RefSeq"/>
        </authorList>
    </citation>
    <scope>IDENTIFICATION</scope>
</reference>
<dbReference type="KEGG" id="bany:112046451"/>
<protein>
    <submittedName>
        <fullName evidence="3">Uncharacterized protein LOC112046451</fullName>
    </submittedName>
</protein>
<evidence type="ECO:0000256" key="1">
    <source>
        <dbReference type="SAM" id="SignalP"/>
    </source>
</evidence>
<feature type="chain" id="PRO_5046608503" evidence="1">
    <location>
        <begin position="17"/>
        <end position="221"/>
    </location>
</feature>
<dbReference type="Proteomes" id="UP001652582">
    <property type="component" value="Chromosome 21"/>
</dbReference>
<name>A0A6J1MT77_BICAN</name>
<dbReference type="GeneID" id="112046451"/>
<dbReference type="RefSeq" id="XP_023938840.2">
    <property type="nucleotide sequence ID" value="XM_024083072.2"/>
</dbReference>
<keyword evidence="2" id="KW-1185">Reference proteome</keyword>
<proteinExistence type="predicted"/>